<feature type="region of interest" description="Disordered" evidence="14">
    <location>
        <begin position="291"/>
        <end position="319"/>
    </location>
</feature>
<evidence type="ECO:0000256" key="3">
    <source>
        <dbReference type="ARBA" id="ARBA00005417"/>
    </source>
</evidence>
<evidence type="ECO:0000256" key="7">
    <source>
        <dbReference type="ARBA" id="ARBA00022692"/>
    </source>
</evidence>
<dbReference type="RefSeq" id="WP_175350095.1">
    <property type="nucleotide sequence ID" value="NZ_BAAAWQ010000001.1"/>
</dbReference>
<evidence type="ECO:0000256" key="4">
    <source>
        <dbReference type="ARBA" id="ARBA00022448"/>
    </source>
</evidence>
<keyword evidence="5" id="KW-1003">Cell membrane</keyword>
<feature type="domain" description="ABC transporter" evidence="15">
    <location>
        <begin position="324"/>
        <end position="580"/>
    </location>
</feature>
<keyword evidence="9" id="KW-0067">ATP-binding</keyword>
<evidence type="ECO:0000256" key="10">
    <source>
        <dbReference type="ARBA" id="ARBA00022967"/>
    </source>
</evidence>
<comment type="similarity">
    <text evidence="3">Belongs to the ABC transporter superfamily.</text>
</comment>
<keyword evidence="8" id="KW-0547">Nucleotide-binding</keyword>
<protein>
    <submittedName>
        <fullName evidence="18">Dipeptide/oligopeptide/nickel ABC transporter permease/ATP-binding protein</fullName>
    </submittedName>
    <submittedName>
        <fullName evidence="17">Peptide/nickel transport system permease protein</fullName>
    </submittedName>
</protein>
<dbReference type="Gene3D" id="1.10.3720.10">
    <property type="entry name" value="MetI-like"/>
    <property type="match status" value="1"/>
</dbReference>
<dbReference type="GO" id="GO:0005886">
    <property type="term" value="C:plasma membrane"/>
    <property type="evidence" value="ECO:0007669"/>
    <property type="project" value="UniProtKB-SubCell"/>
</dbReference>
<dbReference type="InterPro" id="IPR050388">
    <property type="entry name" value="ABC_Ni/Peptide_Import"/>
</dbReference>
<dbReference type="EMBL" id="JABMCE010000043">
    <property type="protein sequence ID" value="NUU12513.1"/>
    <property type="molecule type" value="Genomic_DNA"/>
</dbReference>
<keyword evidence="11 13" id="KW-1133">Transmembrane helix</keyword>
<dbReference type="SUPFAM" id="SSF161098">
    <property type="entry name" value="MetI-like"/>
    <property type="match status" value="1"/>
</dbReference>
<dbReference type="InterPro" id="IPR027417">
    <property type="entry name" value="P-loop_NTPase"/>
</dbReference>
<dbReference type="Pfam" id="PF00528">
    <property type="entry name" value="BPD_transp_1"/>
    <property type="match status" value="1"/>
</dbReference>
<keyword evidence="7 13" id="KW-0812">Transmembrane</keyword>
<dbReference type="InterPro" id="IPR035906">
    <property type="entry name" value="MetI-like_sf"/>
</dbReference>
<evidence type="ECO:0000256" key="6">
    <source>
        <dbReference type="ARBA" id="ARBA00022519"/>
    </source>
</evidence>
<evidence type="ECO:0000313" key="18">
    <source>
        <dbReference type="EMBL" id="NUU12513.1"/>
    </source>
</evidence>
<dbReference type="Gene3D" id="3.40.50.300">
    <property type="entry name" value="P-loop containing nucleotide triphosphate hydrolases"/>
    <property type="match status" value="1"/>
</dbReference>
<keyword evidence="4 13" id="KW-0813">Transport</keyword>
<feature type="transmembrane region" description="Helical" evidence="13">
    <location>
        <begin position="253"/>
        <end position="276"/>
    </location>
</feature>
<dbReference type="EMBL" id="JACGXP010000001">
    <property type="protein sequence ID" value="MBA8989036.1"/>
    <property type="molecule type" value="Genomic_DNA"/>
</dbReference>
<keyword evidence="12 13" id="KW-0472">Membrane</keyword>
<comment type="caution">
    <text evidence="17">The sequence shown here is derived from an EMBL/GenBank/DDBJ whole genome shotgun (WGS) entry which is preliminary data.</text>
</comment>
<dbReference type="PROSITE" id="PS50893">
    <property type="entry name" value="ABC_TRANSPORTER_2"/>
    <property type="match status" value="1"/>
</dbReference>
<evidence type="ECO:0000313" key="17">
    <source>
        <dbReference type="EMBL" id="MBA8989036.1"/>
    </source>
</evidence>
<dbReference type="Proteomes" id="UP000573001">
    <property type="component" value="Unassembled WGS sequence"/>
</dbReference>
<dbReference type="Proteomes" id="UP000590225">
    <property type="component" value="Unassembled WGS sequence"/>
</dbReference>
<keyword evidence="6" id="KW-0997">Cell inner membrane</keyword>
<dbReference type="CDD" id="cd03257">
    <property type="entry name" value="ABC_NikE_OppD_transporters"/>
    <property type="match status" value="1"/>
</dbReference>
<dbReference type="PROSITE" id="PS50928">
    <property type="entry name" value="ABC_TM1"/>
    <property type="match status" value="1"/>
</dbReference>
<dbReference type="AlphaFoldDB" id="A0AAW3SZL9"/>
<dbReference type="SMART" id="SM00382">
    <property type="entry name" value="AAA"/>
    <property type="match status" value="1"/>
</dbReference>
<dbReference type="InterPro" id="IPR003593">
    <property type="entry name" value="AAA+_ATPase"/>
</dbReference>
<keyword evidence="19" id="KW-1185">Reference proteome</keyword>
<proteinExistence type="inferred from homology"/>
<dbReference type="PANTHER" id="PTHR43297:SF14">
    <property type="entry name" value="ATPASE AAA-TYPE CORE DOMAIN-CONTAINING PROTEIN"/>
    <property type="match status" value="1"/>
</dbReference>
<dbReference type="GO" id="GO:0016887">
    <property type="term" value="F:ATP hydrolysis activity"/>
    <property type="evidence" value="ECO:0007669"/>
    <property type="project" value="InterPro"/>
</dbReference>
<dbReference type="InterPro" id="IPR017871">
    <property type="entry name" value="ABC_transporter-like_CS"/>
</dbReference>
<organism evidence="17 20">
    <name type="scientific">Curtobacterium pusillum</name>
    <dbReference type="NCBI Taxonomy" id="69373"/>
    <lineage>
        <taxon>Bacteria</taxon>
        <taxon>Bacillati</taxon>
        <taxon>Actinomycetota</taxon>
        <taxon>Actinomycetes</taxon>
        <taxon>Micrococcales</taxon>
        <taxon>Microbacteriaceae</taxon>
        <taxon>Curtobacterium</taxon>
    </lineage>
</organism>
<feature type="transmembrane region" description="Helical" evidence="13">
    <location>
        <begin position="93"/>
        <end position="117"/>
    </location>
</feature>
<keyword evidence="10" id="KW-1278">Translocase</keyword>
<feature type="compositionally biased region" description="Basic residues" evidence="14">
    <location>
        <begin position="291"/>
        <end position="303"/>
    </location>
</feature>
<comment type="similarity">
    <text evidence="13">Belongs to the binding-protein-dependent transport system permease family.</text>
</comment>
<dbReference type="GO" id="GO:0055085">
    <property type="term" value="P:transmembrane transport"/>
    <property type="evidence" value="ECO:0007669"/>
    <property type="project" value="InterPro"/>
</dbReference>
<evidence type="ECO:0000256" key="5">
    <source>
        <dbReference type="ARBA" id="ARBA00022475"/>
    </source>
</evidence>
<dbReference type="InterPro" id="IPR000515">
    <property type="entry name" value="MetI-like"/>
</dbReference>
<evidence type="ECO:0000259" key="15">
    <source>
        <dbReference type="PROSITE" id="PS50893"/>
    </source>
</evidence>
<reference evidence="18 19" key="1">
    <citation type="submission" date="2020-05" db="EMBL/GenBank/DDBJ databases">
        <title>Genome Sequencing of Type Strains.</title>
        <authorList>
            <person name="Lemaire J.F."/>
            <person name="Inderbitzin P."/>
            <person name="Gregorio O.A."/>
            <person name="Collins S.B."/>
            <person name="Wespe N."/>
            <person name="Knight-Connoni V."/>
        </authorList>
    </citation>
    <scope>NUCLEOTIDE SEQUENCE [LARGE SCALE GENOMIC DNA]</scope>
    <source>
        <strain evidence="18 19">ATCC 19096</strain>
    </source>
</reference>
<dbReference type="InterPro" id="IPR003439">
    <property type="entry name" value="ABC_transporter-like_ATP-bd"/>
</dbReference>
<dbReference type="Pfam" id="PF00005">
    <property type="entry name" value="ABC_tran"/>
    <property type="match status" value="1"/>
</dbReference>
<evidence type="ECO:0000256" key="14">
    <source>
        <dbReference type="SAM" id="MobiDB-lite"/>
    </source>
</evidence>
<evidence type="ECO:0000256" key="13">
    <source>
        <dbReference type="RuleBase" id="RU363032"/>
    </source>
</evidence>
<evidence type="ECO:0000256" key="12">
    <source>
        <dbReference type="ARBA" id="ARBA00023136"/>
    </source>
</evidence>
<evidence type="ECO:0000256" key="9">
    <source>
        <dbReference type="ARBA" id="ARBA00022840"/>
    </source>
</evidence>
<name>A0AAW3SZL9_9MICO</name>
<sequence>MTGTTLAQPTVTTSPRTGLADRIVRNPLGLAALVVIAIIVLAGIVGPFVVPFDPNQSDLGNALQGPGGAHLLGTDSAGRDILSRLLFGARSTLIAAAVAAVVALGIGVPTGLLAGFYGRWFDSIASWCTNVLMSVPAIIILLTASAALGRSVWVSMTIFGILMSPGFFRITRTSVQAVRNELYVDAARVAGVSDVSIIGRHILSVVRAPVIIQTSIVAGIAISIQATLEFLGLGDPLAATWGVMLSEGFVNIYTAPLIAFWPGLVISITIGAFVILGNALRDALEDGPRVARRPAARRARRRPVRDSREARTPSPVTEPEEHLLTVTNLGVGYPQADGTVLEVVHRVDLHVDRGEVLGIVGESGSGKSQTAFSMLGLLPAEAEITHGAITFDGAPLVREGDVHADETLLSRLRGKRIAYIPQEPISNLDPNFTIGHQLVRPMVKLLGISRPEARRRALELLRTVGINDPDRTFAAYPHEVSGGMAQRVLIAGAVSCNPDLLIADEPTTALDVTVQAEVLDLLRRLQAEYRMGVVVVTHNFGVVADICDRVVVMQNGSLVEAGDVRSILRTPKDPYTENLLGALLEGKTPMTFLTKSEPPVVPAPTPAQKAAAR</sequence>
<dbReference type="GO" id="GO:0005524">
    <property type="term" value="F:ATP binding"/>
    <property type="evidence" value="ECO:0007669"/>
    <property type="project" value="UniProtKB-KW"/>
</dbReference>
<comment type="subcellular location">
    <subcellularLocation>
        <location evidence="13">Cell membrane</location>
        <topology evidence="13">Multi-pass membrane protein</topology>
    </subcellularLocation>
    <subcellularLocation>
        <location evidence="2">Cell membrane</location>
        <topology evidence="2">Peripheral membrane protein</topology>
    </subcellularLocation>
    <subcellularLocation>
        <location evidence="1">Membrane</location>
        <topology evidence="1">Multi-pass membrane protein</topology>
    </subcellularLocation>
</comment>
<evidence type="ECO:0000259" key="16">
    <source>
        <dbReference type="PROSITE" id="PS50928"/>
    </source>
</evidence>
<dbReference type="PROSITE" id="PS00211">
    <property type="entry name" value="ABC_TRANSPORTER_1"/>
    <property type="match status" value="1"/>
</dbReference>
<feature type="domain" description="ABC transmembrane type-1" evidence="16">
    <location>
        <begin position="89"/>
        <end position="277"/>
    </location>
</feature>
<evidence type="ECO:0000256" key="8">
    <source>
        <dbReference type="ARBA" id="ARBA00022741"/>
    </source>
</evidence>
<feature type="transmembrane region" description="Helical" evidence="13">
    <location>
        <begin position="124"/>
        <end position="146"/>
    </location>
</feature>
<dbReference type="InterPro" id="IPR025966">
    <property type="entry name" value="OppC_N"/>
</dbReference>
<feature type="transmembrane region" description="Helical" evidence="13">
    <location>
        <begin position="152"/>
        <end position="170"/>
    </location>
</feature>
<evidence type="ECO:0000256" key="1">
    <source>
        <dbReference type="ARBA" id="ARBA00004141"/>
    </source>
</evidence>
<gene>
    <name evidence="17" type="ORF">FHW23_000268</name>
    <name evidence="18" type="ORF">HP507_01445</name>
</gene>
<dbReference type="CDD" id="cd06261">
    <property type="entry name" value="TM_PBP2"/>
    <property type="match status" value="1"/>
</dbReference>
<dbReference type="SUPFAM" id="SSF52540">
    <property type="entry name" value="P-loop containing nucleoside triphosphate hydrolases"/>
    <property type="match status" value="1"/>
</dbReference>
<reference evidence="17 20" key="2">
    <citation type="submission" date="2020-07" db="EMBL/GenBank/DDBJ databases">
        <title>Above-ground endophytic microbial communities from plants in different locations in the United States.</title>
        <authorList>
            <person name="Frank C."/>
        </authorList>
    </citation>
    <scope>NUCLEOTIDE SEQUENCE [LARGE SCALE GENOMIC DNA]</scope>
    <source>
        <strain evidence="17 20">WPL5_2</strain>
    </source>
</reference>
<dbReference type="PANTHER" id="PTHR43297">
    <property type="entry name" value="OLIGOPEPTIDE TRANSPORT ATP-BINDING PROTEIN APPD"/>
    <property type="match status" value="1"/>
</dbReference>
<evidence type="ECO:0000256" key="2">
    <source>
        <dbReference type="ARBA" id="ARBA00004202"/>
    </source>
</evidence>
<accession>A0AAW3SZL9</accession>
<dbReference type="Pfam" id="PF12911">
    <property type="entry name" value="OppC_N"/>
    <property type="match status" value="1"/>
</dbReference>
<feature type="transmembrane region" description="Helical" evidence="13">
    <location>
        <begin position="210"/>
        <end position="233"/>
    </location>
</feature>
<evidence type="ECO:0000256" key="11">
    <source>
        <dbReference type="ARBA" id="ARBA00022989"/>
    </source>
</evidence>
<evidence type="ECO:0000313" key="20">
    <source>
        <dbReference type="Proteomes" id="UP000590225"/>
    </source>
</evidence>
<feature type="transmembrane region" description="Helical" evidence="13">
    <location>
        <begin position="28"/>
        <end position="50"/>
    </location>
</feature>
<evidence type="ECO:0000313" key="19">
    <source>
        <dbReference type="Proteomes" id="UP000573001"/>
    </source>
</evidence>